<evidence type="ECO:0000313" key="4">
    <source>
        <dbReference type="EMBL" id="OBS30057.1"/>
    </source>
</evidence>
<dbReference type="SUPFAM" id="SSF53955">
    <property type="entry name" value="Lysozyme-like"/>
    <property type="match status" value="1"/>
</dbReference>
<feature type="transmembrane region" description="Helical" evidence="2">
    <location>
        <begin position="39"/>
        <end position="60"/>
    </location>
</feature>
<dbReference type="AlphaFoldDB" id="A0A1A6DT12"/>
<feature type="region of interest" description="Disordered" evidence="1">
    <location>
        <begin position="265"/>
        <end position="299"/>
    </location>
</feature>
<organism evidence="4 5">
    <name type="scientific">Tepidimonas fonticaldi</name>
    <dbReference type="NCBI Taxonomy" id="1101373"/>
    <lineage>
        <taxon>Bacteria</taxon>
        <taxon>Pseudomonadati</taxon>
        <taxon>Pseudomonadota</taxon>
        <taxon>Betaproteobacteria</taxon>
        <taxon>Burkholderiales</taxon>
        <taxon>Tepidimonas</taxon>
    </lineage>
</organism>
<proteinExistence type="predicted"/>
<keyword evidence="5" id="KW-1185">Reference proteome</keyword>
<reference evidence="4 5" key="1">
    <citation type="submission" date="2016-06" db="EMBL/GenBank/DDBJ databases">
        <title>Genome sequence of Tepidimonas fonticaldi PL17.</title>
        <authorList>
            <person name="Pinnaka A.K."/>
        </authorList>
    </citation>
    <scope>NUCLEOTIDE SEQUENCE [LARGE SCALE GENOMIC DNA]</scope>
    <source>
        <strain evidence="4 5">PL17</strain>
    </source>
</reference>
<keyword evidence="2" id="KW-0812">Transmembrane</keyword>
<feature type="domain" description="Transglycosylase SLT" evidence="3">
    <location>
        <begin position="140"/>
        <end position="212"/>
    </location>
</feature>
<keyword evidence="2" id="KW-0472">Membrane</keyword>
<gene>
    <name evidence="4" type="ORF">A9O67_09735</name>
</gene>
<accession>A0A1A6DT12</accession>
<evidence type="ECO:0000313" key="5">
    <source>
        <dbReference type="Proteomes" id="UP000091969"/>
    </source>
</evidence>
<sequence length="299" mass="31459">MTTTCIDTQDRAPACSPSGAPRVVPAQGLVQIVARVWAAARHGMALFGVATLAAVVLLATQPPLRAELERGATDWLLGRQAATVEDDELAAPERVLAANLKDLPPEQVRVAHWLARKYRVASEPIGALVAEAYQLGPQLRLDPALILAVMAIESRFNPFAASPVGAHGLMQVDTRVHADKFEGFGGTLAAFDPLSNLRVGAEILQDAVRRAGSVPGGLRLYVGAVTHDGRDYIVKVLSEYERLKRVSGGQQVGFQATMPLPASIGPATPVLPGEPASAPQIEADAAPRATDTPVAARAS</sequence>
<dbReference type="Gene3D" id="1.10.530.10">
    <property type="match status" value="1"/>
</dbReference>
<evidence type="ECO:0000256" key="1">
    <source>
        <dbReference type="SAM" id="MobiDB-lite"/>
    </source>
</evidence>
<protein>
    <recommendedName>
        <fullName evidence="3">Transglycosylase SLT domain-containing protein</fullName>
    </recommendedName>
</protein>
<dbReference type="InterPro" id="IPR023346">
    <property type="entry name" value="Lysozyme-like_dom_sf"/>
</dbReference>
<dbReference type="Proteomes" id="UP000091969">
    <property type="component" value="Unassembled WGS sequence"/>
</dbReference>
<keyword evidence="2" id="KW-1133">Transmembrane helix</keyword>
<comment type="caution">
    <text evidence="4">The sequence shown here is derived from an EMBL/GenBank/DDBJ whole genome shotgun (WGS) entry which is preliminary data.</text>
</comment>
<dbReference type="InterPro" id="IPR008258">
    <property type="entry name" value="Transglycosylase_SLT_dom_1"/>
</dbReference>
<name>A0A1A6DT12_9BURK</name>
<evidence type="ECO:0000259" key="3">
    <source>
        <dbReference type="Pfam" id="PF01464"/>
    </source>
</evidence>
<dbReference type="Pfam" id="PF01464">
    <property type="entry name" value="SLT"/>
    <property type="match status" value="1"/>
</dbReference>
<dbReference type="EMBL" id="LZDH01000065">
    <property type="protein sequence ID" value="OBS30057.1"/>
    <property type="molecule type" value="Genomic_DNA"/>
</dbReference>
<dbReference type="STRING" id="1101373.A9O67_09735"/>
<dbReference type="RefSeq" id="WP_068610514.1">
    <property type="nucleotide sequence ID" value="NZ_LZDH01000065.1"/>
</dbReference>
<evidence type="ECO:0000256" key="2">
    <source>
        <dbReference type="SAM" id="Phobius"/>
    </source>
</evidence>